<dbReference type="AlphaFoldDB" id="A0A2R3Z6J0"/>
<reference evidence="2" key="1">
    <citation type="submission" date="2018-03" db="EMBL/GenBank/DDBJ databases">
        <title>Gramella fulva sp. nov., isolated from a dry surface of tidal flat.</title>
        <authorList>
            <person name="Hwang S.H."/>
            <person name="Hwang W.M."/>
            <person name="Kang K."/>
            <person name="Ahn T.-Y."/>
        </authorList>
    </citation>
    <scope>NUCLEOTIDE SEQUENCE [LARGE SCALE GENOMIC DNA]</scope>
    <source>
        <strain evidence="2">SH35</strain>
    </source>
</reference>
<dbReference type="SUPFAM" id="SSF82185">
    <property type="entry name" value="Histone H3 K4-specific methyltransferase SET7/9 N-terminal domain"/>
    <property type="match status" value="2"/>
</dbReference>
<name>A0A2R3Z6J0_9FLAO</name>
<gene>
    <name evidence="1" type="ORF">C7S20_11795</name>
</gene>
<sequence>MIKHNIILYISLLFPIICLSQLNKKDTEGRRDGKWKVNFEGTNKPKFEGTFEHGKRIGEFKFYKRGFYEYPSAIMDFGKGNDTVSVTYYTQQGKPISKGKMLDKEREGKWIYFHKDSDSIMMSEIYKDDQLNGLQVTYFPNSQIAEKTLYKNGEKEGESLIYSEKGQLMKKLQYHQGELNGHAIYYNSSGEKMMEGDYSMGEKTGSWKYYKDGKLDEEKEF</sequence>
<evidence type="ECO:0000313" key="2">
    <source>
        <dbReference type="Proteomes" id="UP000241507"/>
    </source>
</evidence>
<accession>A0A2R3Z6J0</accession>
<proteinExistence type="predicted"/>
<dbReference type="OrthoDB" id="9785122at2"/>
<dbReference type="Proteomes" id="UP000241507">
    <property type="component" value="Chromosome"/>
</dbReference>
<protein>
    <submittedName>
        <fullName evidence="1">Aspartic peptidase</fullName>
    </submittedName>
</protein>
<dbReference type="Gene3D" id="2.20.110.10">
    <property type="entry name" value="Histone H3 K4-specific methyltransferase SET7/9 N-terminal domain"/>
    <property type="match status" value="2"/>
</dbReference>
<organism evidence="1 2">
    <name type="scientific">Christiangramia fulva</name>
    <dbReference type="NCBI Taxonomy" id="2126553"/>
    <lineage>
        <taxon>Bacteria</taxon>
        <taxon>Pseudomonadati</taxon>
        <taxon>Bacteroidota</taxon>
        <taxon>Flavobacteriia</taxon>
        <taxon>Flavobacteriales</taxon>
        <taxon>Flavobacteriaceae</taxon>
        <taxon>Christiangramia</taxon>
    </lineage>
</organism>
<keyword evidence="2" id="KW-1185">Reference proteome</keyword>
<dbReference type="KEGG" id="grs:C7S20_11795"/>
<dbReference type="RefSeq" id="WP_107012654.1">
    <property type="nucleotide sequence ID" value="NZ_CP028136.1"/>
</dbReference>
<evidence type="ECO:0000313" key="1">
    <source>
        <dbReference type="EMBL" id="AVR45879.1"/>
    </source>
</evidence>
<dbReference type="EMBL" id="CP028136">
    <property type="protein sequence ID" value="AVR45879.1"/>
    <property type="molecule type" value="Genomic_DNA"/>
</dbReference>